<accession>A0A1E3SU95</accession>
<keyword evidence="1" id="KW-1133">Transmembrane helix</keyword>
<evidence type="ECO:0000313" key="2">
    <source>
        <dbReference type="EMBL" id="ODR05726.1"/>
    </source>
</evidence>
<dbReference type="RefSeq" id="WP_069400813.1">
    <property type="nucleotide sequence ID" value="NZ_JACKTB010000025.1"/>
</dbReference>
<organism evidence="2 3">
    <name type="scientific">Mycobacterium sherrisii</name>
    <dbReference type="NCBI Taxonomy" id="243061"/>
    <lineage>
        <taxon>Bacteria</taxon>
        <taxon>Bacillati</taxon>
        <taxon>Actinomycetota</taxon>
        <taxon>Actinomycetes</taxon>
        <taxon>Mycobacteriales</taxon>
        <taxon>Mycobacteriaceae</taxon>
        <taxon>Mycobacterium</taxon>
        <taxon>Mycobacterium simiae complex</taxon>
    </lineage>
</organism>
<dbReference type="STRING" id="243061.AWC25_10840"/>
<dbReference type="Proteomes" id="UP000094224">
    <property type="component" value="Unassembled WGS sequence"/>
</dbReference>
<reference evidence="3" key="1">
    <citation type="submission" date="2016-09" db="EMBL/GenBank/DDBJ databases">
        <authorList>
            <person name="Greninger A.L."/>
            <person name="Jerome K.R."/>
            <person name="Mcnair B."/>
            <person name="Wallis C."/>
            <person name="Fang F."/>
        </authorList>
    </citation>
    <scope>NUCLEOTIDE SEQUENCE [LARGE SCALE GENOMIC DNA]</scope>
    <source>
        <strain evidence="3">BC1_M4</strain>
    </source>
</reference>
<dbReference type="EMBL" id="MIHC01000021">
    <property type="protein sequence ID" value="ODR05726.1"/>
    <property type="molecule type" value="Genomic_DNA"/>
</dbReference>
<feature type="transmembrane region" description="Helical" evidence="1">
    <location>
        <begin position="177"/>
        <end position="196"/>
    </location>
</feature>
<proteinExistence type="predicted"/>
<evidence type="ECO:0000256" key="1">
    <source>
        <dbReference type="SAM" id="Phobius"/>
    </source>
</evidence>
<dbReference type="InterPro" id="IPR012666">
    <property type="entry name" value="CbtA_put"/>
</dbReference>
<dbReference type="Pfam" id="PF09490">
    <property type="entry name" value="CbtA"/>
    <property type="match status" value="1"/>
</dbReference>
<protein>
    <submittedName>
        <fullName evidence="2">Cobalt transporter</fullName>
    </submittedName>
</protein>
<keyword evidence="3" id="KW-1185">Reference proteome</keyword>
<dbReference type="OrthoDB" id="6851830at2"/>
<feature type="transmembrane region" description="Helical" evidence="1">
    <location>
        <begin position="145"/>
        <end position="165"/>
    </location>
</feature>
<evidence type="ECO:0000313" key="3">
    <source>
        <dbReference type="Proteomes" id="UP000094224"/>
    </source>
</evidence>
<name>A0A1E3SU95_9MYCO</name>
<gene>
    <name evidence="2" type="ORF">BHQ21_13660</name>
</gene>
<dbReference type="AlphaFoldDB" id="A0A1E3SU95"/>
<keyword evidence="1" id="KW-0812">Transmembrane</keyword>
<comment type="caution">
    <text evidence="2">The sequence shown here is derived from an EMBL/GenBank/DDBJ whole genome shotgun (WGS) entry which is preliminary data.</text>
</comment>
<feature type="transmembrane region" description="Helical" evidence="1">
    <location>
        <begin position="107"/>
        <end position="125"/>
    </location>
</feature>
<feature type="transmembrane region" description="Helical" evidence="1">
    <location>
        <begin position="228"/>
        <end position="253"/>
    </location>
</feature>
<keyword evidence="1" id="KW-0472">Membrane</keyword>
<sequence>MEKRLIARGLVAGAVGAVLSFLFARLCAEPVIARAIAFEDGRADAENAHGVHEHGAELFTRGVQANAGLGFGVLIFGLAMGALFAVLFCVVYARGTGGPESPAPQPLSLWLAAAAFVTVYLVPFVKYPPNPPAVGQADTIGARTGWYLAMVLASVLLATAAVWLARQLSGQVGAWHGRLLAAGAYLVGVAVVMLVLPSVDETPEPLRDNSGAIVYPGFPADVLYEFRLVALGAQLLLWLTIGLVFATLAGRLLSNGSRSGRVPSTAA</sequence>
<feature type="transmembrane region" description="Helical" evidence="1">
    <location>
        <begin position="69"/>
        <end position="95"/>
    </location>
</feature>